<dbReference type="InterPro" id="IPR003593">
    <property type="entry name" value="AAA+_ATPase"/>
</dbReference>
<dbReference type="Pfam" id="PF00005">
    <property type="entry name" value="ABC_tran"/>
    <property type="match status" value="1"/>
</dbReference>
<evidence type="ECO:0000256" key="2">
    <source>
        <dbReference type="ARBA" id="ARBA00022448"/>
    </source>
</evidence>
<organism evidence="9 10">
    <name type="scientific">Haematococcus lacustris</name>
    <name type="common">Green alga</name>
    <name type="synonym">Haematococcus pluvialis</name>
    <dbReference type="NCBI Taxonomy" id="44745"/>
    <lineage>
        <taxon>Eukaryota</taxon>
        <taxon>Viridiplantae</taxon>
        <taxon>Chlorophyta</taxon>
        <taxon>core chlorophytes</taxon>
        <taxon>Chlorophyceae</taxon>
        <taxon>CS clade</taxon>
        <taxon>Chlamydomonadales</taxon>
        <taxon>Haematococcaceae</taxon>
        <taxon>Haematococcus</taxon>
    </lineage>
</organism>
<evidence type="ECO:0000256" key="3">
    <source>
        <dbReference type="ARBA" id="ARBA00022692"/>
    </source>
</evidence>
<dbReference type="GO" id="GO:0042626">
    <property type="term" value="F:ATPase-coupled transmembrane transporter activity"/>
    <property type="evidence" value="ECO:0007669"/>
    <property type="project" value="TreeGrafter"/>
</dbReference>
<keyword evidence="5" id="KW-0067">ATP-binding</keyword>
<comment type="subcellular location">
    <subcellularLocation>
        <location evidence="1">Membrane</location>
        <topology evidence="1">Multi-pass membrane protein</topology>
    </subcellularLocation>
</comment>
<dbReference type="Gene3D" id="3.40.50.300">
    <property type="entry name" value="P-loop containing nucleotide triphosphate hydrolases"/>
    <property type="match status" value="1"/>
</dbReference>
<evidence type="ECO:0000256" key="7">
    <source>
        <dbReference type="ARBA" id="ARBA00023136"/>
    </source>
</evidence>
<feature type="non-terminal residue" evidence="9">
    <location>
        <position position="236"/>
    </location>
</feature>
<dbReference type="SUPFAM" id="SSF52540">
    <property type="entry name" value="P-loop containing nucleoside triphosphate hydrolases"/>
    <property type="match status" value="1"/>
</dbReference>
<evidence type="ECO:0000313" key="9">
    <source>
        <dbReference type="EMBL" id="GFH30999.1"/>
    </source>
</evidence>
<evidence type="ECO:0000256" key="1">
    <source>
        <dbReference type="ARBA" id="ARBA00004141"/>
    </source>
</evidence>
<gene>
    <name evidence="9" type="ORF">HaLaN_29941</name>
</gene>
<dbReference type="InterPro" id="IPR003439">
    <property type="entry name" value="ABC_transporter-like_ATP-bd"/>
</dbReference>
<comment type="caution">
    <text evidence="9">The sequence shown here is derived from an EMBL/GenBank/DDBJ whole genome shotgun (WGS) entry which is preliminary data.</text>
</comment>
<dbReference type="InterPro" id="IPR050352">
    <property type="entry name" value="ABCG_transporters"/>
</dbReference>
<reference evidence="9 10" key="1">
    <citation type="submission" date="2020-02" db="EMBL/GenBank/DDBJ databases">
        <title>Draft genome sequence of Haematococcus lacustris strain NIES-144.</title>
        <authorList>
            <person name="Morimoto D."/>
            <person name="Nakagawa S."/>
            <person name="Yoshida T."/>
            <person name="Sawayama S."/>
        </authorList>
    </citation>
    <scope>NUCLEOTIDE SEQUENCE [LARGE SCALE GENOMIC DNA]</scope>
    <source>
        <strain evidence="9 10">NIES-144</strain>
    </source>
</reference>
<dbReference type="Proteomes" id="UP000485058">
    <property type="component" value="Unassembled WGS sequence"/>
</dbReference>
<keyword evidence="2" id="KW-0813">Transport</keyword>
<name>A0A6A0ADN6_HAELA</name>
<dbReference type="AlphaFoldDB" id="A0A6A0ADN6"/>
<protein>
    <submittedName>
        <fullName evidence="9">ABC transporter domain-containing protein</fullName>
    </submittedName>
</protein>
<keyword evidence="4" id="KW-0547">Nucleotide-binding</keyword>
<dbReference type="GO" id="GO:0005524">
    <property type="term" value="F:ATP binding"/>
    <property type="evidence" value="ECO:0007669"/>
    <property type="project" value="UniProtKB-KW"/>
</dbReference>
<evidence type="ECO:0000256" key="4">
    <source>
        <dbReference type="ARBA" id="ARBA00022741"/>
    </source>
</evidence>
<dbReference type="EMBL" id="BLLF01005279">
    <property type="protein sequence ID" value="GFH30999.1"/>
    <property type="molecule type" value="Genomic_DNA"/>
</dbReference>
<feature type="domain" description="ABC transporter" evidence="8">
    <location>
        <begin position="41"/>
        <end position="236"/>
    </location>
</feature>
<evidence type="ECO:0000259" key="8">
    <source>
        <dbReference type="PROSITE" id="PS50893"/>
    </source>
</evidence>
<sequence>MANSGEELQVIVDKVRGEELRRANTVGASGGLRIIFQQLNYHVPSIANKKERAYLLKDVTGFINPHELTALMGPSGSGKTTLLDVLAGRKSAGITEGSIVFGGQKASLQFLRRYTGYVEQFDTLIGSLTVNEMLMYTAEMKRNRLEPLSSKQAAVDRLLGKLALEGCRDVLIGSQMTKGISGGQAKRTNIGIALITNPRVLFLDEPTSGLDSYTSNEVMTVVKHLVADGTTICATI</sequence>
<dbReference type="InterPro" id="IPR027417">
    <property type="entry name" value="P-loop_NTPase"/>
</dbReference>
<keyword evidence="10" id="KW-1185">Reference proteome</keyword>
<keyword evidence="7" id="KW-0472">Membrane</keyword>
<keyword evidence="6" id="KW-1133">Transmembrane helix</keyword>
<dbReference type="GO" id="GO:0016887">
    <property type="term" value="F:ATP hydrolysis activity"/>
    <property type="evidence" value="ECO:0007669"/>
    <property type="project" value="InterPro"/>
</dbReference>
<dbReference type="SMART" id="SM00382">
    <property type="entry name" value="AAA"/>
    <property type="match status" value="1"/>
</dbReference>
<evidence type="ECO:0000256" key="6">
    <source>
        <dbReference type="ARBA" id="ARBA00022989"/>
    </source>
</evidence>
<evidence type="ECO:0000313" key="10">
    <source>
        <dbReference type="Proteomes" id="UP000485058"/>
    </source>
</evidence>
<dbReference type="PROSITE" id="PS50893">
    <property type="entry name" value="ABC_TRANSPORTER_2"/>
    <property type="match status" value="1"/>
</dbReference>
<dbReference type="PANTHER" id="PTHR48041:SF91">
    <property type="entry name" value="ABC TRANSPORTER G FAMILY MEMBER 28"/>
    <property type="match status" value="1"/>
</dbReference>
<keyword evidence="3" id="KW-0812">Transmembrane</keyword>
<accession>A0A6A0ADN6</accession>
<evidence type="ECO:0000256" key="5">
    <source>
        <dbReference type="ARBA" id="ARBA00022840"/>
    </source>
</evidence>
<dbReference type="PANTHER" id="PTHR48041">
    <property type="entry name" value="ABC TRANSPORTER G FAMILY MEMBER 28"/>
    <property type="match status" value="1"/>
</dbReference>
<proteinExistence type="predicted"/>
<dbReference type="GO" id="GO:0016020">
    <property type="term" value="C:membrane"/>
    <property type="evidence" value="ECO:0007669"/>
    <property type="project" value="UniProtKB-SubCell"/>
</dbReference>